<accession>A0A1E5WF10</accession>
<evidence type="ECO:0000313" key="1">
    <source>
        <dbReference type="EMBL" id="OEL35780.1"/>
    </source>
</evidence>
<dbReference type="STRING" id="888268.A0A1E5WF10"/>
<gene>
    <name evidence="1" type="ORF">BAE44_0003201</name>
</gene>
<organism evidence="1 2">
    <name type="scientific">Dichanthelium oligosanthes</name>
    <dbReference type="NCBI Taxonomy" id="888268"/>
    <lineage>
        <taxon>Eukaryota</taxon>
        <taxon>Viridiplantae</taxon>
        <taxon>Streptophyta</taxon>
        <taxon>Embryophyta</taxon>
        <taxon>Tracheophyta</taxon>
        <taxon>Spermatophyta</taxon>
        <taxon>Magnoliopsida</taxon>
        <taxon>Liliopsida</taxon>
        <taxon>Poales</taxon>
        <taxon>Poaceae</taxon>
        <taxon>PACMAD clade</taxon>
        <taxon>Panicoideae</taxon>
        <taxon>Panicodae</taxon>
        <taxon>Paniceae</taxon>
        <taxon>Dichantheliinae</taxon>
        <taxon>Dichanthelium</taxon>
    </lineage>
</organism>
<evidence type="ECO:0000313" key="2">
    <source>
        <dbReference type="Proteomes" id="UP000095767"/>
    </source>
</evidence>
<keyword evidence="2" id="KW-1185">Reference proteome</keyword>
<reference evidence="1 2" key="1">
    <citation type="submission" date="2016-09" db="EMBL/GenBank/DDBJ databases">
        <title>The draft genome of Dichanthelium oligosanthes: A C3 panicoid grass species.</title>
        <authorList>
            <person name="Studer A.J."/>
            <person name="Schnable J.C."/>
            <person name="Brutnell T.P."/>
        </authorList>
    </citation>
    <scope>NUCLEOTIDE SEQUENCE [LARGE SCALE GENOMIC DNA]</scope>
    <source>
        <strain evidence="2">cv. Kellogg 1175</strain>
        <tissue evidence="1">Leaf</tissue>
    </source>
</reference>
<dbReference type="OrthoDB" id="10604004at2759"/>
<comment type="caution">
    <text evidence="1">The sequence shown here is derived from an EMBL/GenBank/DDBJ whole genome shotgun (WGS) entry which is preliminary data.</text>
</comment>
<sequence>LRWLWLSRTAYPRLTFPARTDAITQVFFLASIKCEVGNGSSTLFWSDPWLEGACLISLLPDLVQAVPARRRITRTVASALSFHAWYSNLQGPLTVLVLAQFLQLAHLLQTVVLDPSRPDKMIWRWCPSGQYSCSSAYQAFFLGQTALASAKELWKPKHRMSFGSFSGWPFKTDAGRLIASFVVDFEQMPPAPSVVSLRSRLTTCYCTASTPGRSGSRFCVAPTGSGLPLPPLTACRPGGSVLGSWW</sequence>
<protein>
    <recommendedName>
        <fullName evidence="3">Reverse transcriptase zinc-binding domain-containing protein</fullName>
    </recommendedName>
</protein>
<name>A0A1E5WF10_9POAL</name>
<dbReference type="EMBL" id="LWDX02011006">
    <property type="protein sequence ID" value="OEL35780.1"/>
    <property type="molecule type" value="Genomic_DNA"/>
</dbReference>
<dbReference type="Proteomes" id="UP000095767">
    <property type="component" value="Unassembled WGS sequence"/>
</dbReference>
<evidence type="ECO:0008006" key="3">
    <source>
        <dbReference type="Google" id="ProtNLM"/>
    </source>
</evidence>
<dbReference type="PANTHER" id="PTHR36617">
    <property type="entry name" value="PROTEIN, PUTATIVE-RELATED"/>
    <property type="match status" value="1"/>
</dbReference>
<dbReference type="AlphaFoldDB" id="A0A1E5WF10"/>
<proteinExistence type="predicted"/>
<dbReference type="PANTHER" id="PTHR36617:SF17">
    <property type="entry name" value="OS01G0114800 PROTEIN"/>
    <property type="match status" value="1"/>
</dbReference>
<feature type="non-terminal residue" evidence="1">
    <location>
        <position position="1"/>
    </location>
</feature>